<feature type="domain" description="GtrA/DPMS transmembrane" evidence="7">
    <location>
        <begin position="8"/>
        <end position="125"/>
    </location>
</feature>
<organism evidence="9">
    <name type="scientific">Mizugakiibacter sediminis</name>
    <dbReference type="NCBI Taxonomy" id="1475481"/>
    <lineage>
        <taxon>Bacteria</taxon>
        <taxon>Pseudomonadati</taxon>
        <taxon>Pseudomonadota</taxon>
        <taxon>Gammaproteobacteria</taxon>
        <taxon>Lysobacterales</taxon>
        <taxon>Rhodanobacteraceae</taxon>
        <taxon>Mizugakiibacter</taxon>
    </lineage>
</organism>
<evidence type="ECO:0000313" key="9">
    <source>
        <dbReference type="EMBL" id="GAP66597.1"/>
    </source>
</evidence>
<sequence length="137" mass="14870">MRRQILHFFLAGCIGFVVDAGGVQLLVSVFDANPYLARLLSFLCAANATWLYNRSVTFVGRGSFALVGEWTRWMLAMSAGFALNYVTYAALVFHFPTVRAWPVLGVAAGSTLGAIANFLSAHHWVYGGPANGLKSRP</sequence>
<dbReference type="EMBL" id="DF952378">
    <property type="protein sequence ID" value="GAN44027.1"/>
    <property type="molecule type" value="Genomic_DNA"/>
</dbReference>
<feature type="transmembrane region" description="Helical" evidence="6">
    <location>
        <begin position="73"/>
        <end position="95"/>
    </location>
</feature>
<dbReference type="HOGENOM" id="CLU_083873_7_0_6"/>
<dbReference type="RefSeq" id="WP_062537195.1">
    <property type="nucleotide sequence ID" value="NZ_DF970218.1"/>
</dbReference>
<proteinExistence type="inferred from homology"/>
<dbReference type="AlphaFoldDB" id="A0A0K8QQB2"/>
<gene>
    <name evidence="8" type="ORF">MBSD_0544</name>
    <name evidence="9" type="ORF">MBSD_n1907</name>
</gene>
<dbReference type="STRING" id="1475481.GCA_000953855_01949"/>
<accession>A0A0K8QQB2</accession>
<feature type="transmembrane region" description="Helical" evidence="6">
    <location>
        <begin position="101"/>
        <end position="126"/>
    </location>
</feature>
<evidence type="ECO:0000256" key="1">
    <source>
        <dbReference type="ARBA" id="ARBA00004141"/>
    </source>
</evidence>
<comment type="subcellular location">
    <subcellularLocation>
        <location evidence="1">Membrane</location>
        <topology evidence="1">Multi-pass membrane protein</topology>
    </subcellularLocation>
</comment>
<evidence type="ECO:0000256" key="5">
    <source>
        <dbReference type="ARBA" id="ARBA00023136"/>
    </source>
</evidence>
<reference evidence="8" key="1">
    <citation type="submission" date="2015-03" db="EMBL/GenBank/DDBJ databases">
        <title>Draft genome sequence of Mizugakiibacter sediminis skMP5.</title>
        <authorList>
            <person name="Watanabe T."/>
            <person name="Kojima H."/>
            <person name="Fukui M."/>
        </authorList>
    </citation>
    <scope>NUCLEOTIDE SEQUENCE</scope>
    <source>
        <strain evidence="8">SkMP5</strain>
    </source>
</reference>
<dbReference type="GO" id="GO:0005886">
    <property type="term" value="C:plasma membrane"/>
    <property type="evidence" value="ECO:0007669"/>
    <property type="project" value="TreeGrafter"/>
</dbReference>
<dbReference type="InterPro" id="IPR007267">
    <property type="entry name" value="GtrA_DPMS_TM"/>
</dbReference>
<evidence type="ECO:0000313" key="8">
    <source>
        <dbReference type="EMBL" id="GAN44027.1"/>
    </source>
</evidence>
<reference evidence="9" key="2">
    <citation type="submission" date="2015-08" db="EMBL/GenBank/DDBJ databases">
        <title>Complete DNA Sequence of Pseudomonas syringae pv. actinidiae, the Causal Agent of Kiwifruit Canker Disease.</title>
        <authorList>
            <person name="Rikkerink E.H.A."/>
            <person name="Fineran P.C."/>
        </authorList>
    </citation>
    <scope>NUCLEOTIDE SEQUENCE</scope>
    <source>
        <strain evidence="9">SkMP5</strain>
    </source>
</reference>
<evidence type="ECO:0000256" key="2">
    <source>
        <dbReference type="ARBA" id="ARBA00009399"/>
    </source>
</evidence>
<keyword evidence="10" id="KW-1185">Reference proteome</keyword>
<evidence type="ECO:0000313" key="10">
    <source>
        <dbReference type="Proteomes" id="UP000253740"/>
    </source>
</evidence>
<dbReference type="PANTHER" id="PTHR38459:SF1">
    <property type="entry name" value="PROPHAGE BACTOPRENOL-LINKED GLUCOSE TRANSLOCASE HOMOLOG"/>
    <property type="match status" value="1"/>
</dbReference>
<evidence type="ECO:0000259" key="7">
    <source>
        <dbReference type="Pfam" id="PF04138"/>
    </source>
</evidence>
<protein>
    <submittedName>
        <fullName evidence="9">GtrA family protein</fullName>
    </submittedName>
</protein>
<evidence type="ECO:0000256" key="6">
    <source>
        <dbReference type="SAM" id="Phobius"/>
    </source>
</evidence>
<evidence type="ECO:0000256" key="4">
    <source>
        <dbReference type="ARBA" id="ARBA00022989"/>
    </source>
</evidence>
<dbReference type="OrthoDB" id="7926501at2"/>
<keyword evidence="4 6" id="KW-1133">Transmembrane helix</keyword>
<name>A0A0K8QQB2_9GAMM</name>
<keyword evidence="5 6" id="KW-0472">Membrane</keyword>
<comment type="similarity">
    <text evidence="2">Belongs to the GtrA family.</text>
</comment>
<dbReference type="EMBL" id="DF970218">
    <property type="protein sequence ID" value="GAP66597.1"/>
    <property type="molecule type" value="Genomic_DNA"/>
</dbReference>
<dbReference type="Proteomes" id="UP000253740">
    <property type="component" value="Unassembled WGS sequence"/>
</dbReference>
<dbReference type="PANTHER" id="PTHR38459">
    <property type="entry name" value="PROPHAGE BACTOPRENOL-LINKED GLUCOSE TRANSLOCASE HOMOLOG"/>
    <property type="match status" value="1"/>
</dbReference>
<keyword evidence="3 6" id="KW-0812">Transmembrane</keyword>
<dbReference type="InterPro" id="IPR051401">
    <property type="entry name" value="GtrA_CellWall_Glycosyl"/>
</dbReference>
<evidence type="ECO:0000256" key="3">
    <source>
        <dbReference type="ARBA" id="ARBA00022692"/>
    </source>
</evidence>
<dbReference type="Pfam" id="PF04138">
    <property type="entry name" value="GtrA_DPMS_TM"/>
    <property type="match status" value="1"/>
</dbReference>
<dbReference type="GO" id="GO:0000271">
    <property type="term" value="P:polysaccharide biosynthetic process"/>
    <property type="evidence" value="ECO:0007669"/>
    <property type="project" value="InterPro"/>
</dbReference>